<reference evidence="1 2" key="1">
    <citation type="submission" date="2015-02" db="EMBL/GenBank/DDBJ databases">
        <title>Whole genome shotgun sequencing of cultured foodborne pathogen.</title>
        <authorList>
            <person name="Timme R."/>
            <person name="Allard M.W."/>
            <person name="Strain E."/>
            <person name="Evans P.S."/>
            <person name="Brown E."/>
        </authorList>
    </citation>
    <scope>NUCLEOTIDE SEQUENCE [LARGE SCALE GENOMIC DNA]</scope>
    <source>
        <strain evidence="1 2">GCSL-TSO-24</strain>
    </source>
</reference>
<organism evidence="1 2">
    <name type="scientific">Morganella morganii</name>
    <name type="common">Proteus morganii</name>
    <dbReference type="NCBI Taxonomy" id="582"/>
    <lineage>
        <taxon>Bacteria</taxon>
        <taxon>Pseudomonadati</taxon>
        <taxon>Pseudomonadota</taxon>
        <taxon>Gammaproteobacteria</taxon>
        <taxon>Enterobacterales</taxon>
        <taxon>Morganellaceae</taxon>
        <taxon>Morganella</taxon>
    </lineage>
</organism>
<evidence type="ECO:0000313" key="1">
    <source>
        <dbReference type="EMBL" id="KJF76624.1"/>
    </source>
</evidence>
<sequence>MARKIKLTMVEKGELGHIYPQTVSYNVGKKNFLLVEDEQGNYLIKPIYETVLWVKVSSVKTSDVTMILFSQLMMMLLQRLIFAALT</sequence>
<comment type="caution">
    <text evidence="1">The sequence shown here is derived from an EMBL/GenBank/DDBJ whole genome shotgun (WGS) entry which is preliminary data.</text>
</comment>
<accession>A0A0D8L4I6</accession>
<dbReference type="PATRIC" id="fig|582.24.peg.5617"/>
<dbReference type="AlphaFoldDB" id="A0A0D8L4I6"/>
<dbReference type="EMBL" id="JZSH01000282">
    <property type="protein sequence ID" value="KJF76624.1"/>
    <property type="molecule type" value="Genomic_DNA"/>
</dbReference>
<proteinExistence type="predicted"/>
<evidence type="ECO:0000313" key="2">
    <source>
        <dbReference type="Proteomes" id="UP000032582"/>
    </source>
</evidence>
<gene>
    <name evidence="1" type="ORF">UA45_17630</name>
</gene>
<dbReference type="Proteomes" id="UP000032582">
    <property type="component" value="Unassembled WGS sequence"/>
</dbReference>
<name>A0A0D8L4I6_MORMO</name>
<protein>
    <submittedName>
        <fullName evidence="1">Uncharacterized protein</fullName>
    </submittedName>
</protein>